<accession>G8TPW6</accession>
<evidence type="ECO:0000313" key="1">
    <source>
        <dbReference type="EMBL" id="AEV99960.1"/>
    </source>
</evidence>
<gene>
    <name evidence="1" type="ordered locus">Niako_3662</name>
</gene>
<sequence length="40" mass="4837">MIRVQRYRNKQTINLLLILPNLVKKLNMSRFLMKKDHDGP</sequence>
<dbReference type="KEGG" id="nko:Niako_3662"/>
<organism evidence="1 2">
    <name type="scientific">Niastella koreensis (strain DSM 17620 / KACC 11465 / NBRC 106392 / GR20-10)</name>
    <dbReference type="NCBI Taxonomy" id="700598"/>
    <lineage>
        <taxon>Bacteria</taxon>
        <taxon>Pseudomonadati</taxon>
        <taxon>Bacteroidota</taxon>
        <taxon>Chitinophagia</taxon>
        <taxon>Chitinophagales</taxon>
        <taxon>Chitinophagaceae</taxon>
        <taxon>Niastella</taxon>
    </lineage>
</organism>
<dbReference type="AlphaFoldDB" id="G8TPW6"/>
<dbReference type="HOGENOM" id="CLU_3293085_0_0_10"/>
<proteinExistence type="predicted"/>
<name>G8TPW6_NIAKG</name>
<dbReference type="STRING" id="700598.Niako_3662"/>
<reference evidence="1 2" key="1">
    <citation type="submission" date="2011-12" db="EMBL/GenBank/DDBJ databases">
        <title>The complete genome of Niastella koreensis GR20-10.</title>
        <authorList>
            <consortium name="US DOE Joint Genome Institute (JGI-PGF)"/>
            <person name="Lucas S."/>
            <person name="Han J."/>
            <person name="Lapidus A."/>
            <person name="Bruce D."/>
            <person name="Goodwin L."/>
            <person name="Pitluck S."/>
            <person name="Peters L."/>
            <person name="Kyrpides N."/>
            <person name="Mavromatis K."/>
            <person name="Ivanova N."/>
            <person name="Mikhailova N."/>
            <person name="Davenport K."/>
            <person name="Saunders E."/>
            <person name="Detter J.C."/>
            <person name="Tapia R."/>
            <person name="Han C."/>
            <person name="Land M."/>
            <person name="Hauser L."/>
            <person name="Markowitz V."/>
            <person name="Cheng J.-F."/>
            <person name="Hugenholtz P."/>
            <person name="Woyke T."/>
            <person name="Wu D."/>
            <person name="Tindall B."/>
            <person name="Pomrenke H."/>
            <person name="Brambilla E."/>
            <person name="Klenk H.-P."/>
            <person name="Eisen J.A."/>
        </authorList>
    </citation>
    <scope>NUCLEOTIDE SEQUENCE [LARGE SCALE GENOMIC DNA]</scope>
    <source>
        <strain evidence="2">DSM 17620 / KACC 11465 / NBRC 106392 / GR20-10</strain>
    </source>
</reference>
<protein>
    <submittedName>
        <fullName evidence="1">Uncharacterized protein</fullName>
    </submittedName>
</protein>
<dbReference type="EMBL" id="CP003178">
    <property type="protein sequence ID" value="AEV99960.1"/>
    <property type="molecule type" value="Genomic_DNA"/>
</dbReference>
<dbReference type="Proteomes" id="UP000005438">
    <property type="component" value="Chromosome"/>
</dbReference>
<evidence type="ECO:0000313" key="2">
    <source>
        <dbReference type="Proteomes" id="UP000005438"/>
    </source>
</evidence>